<dbReference type="Proteomes" id="UP000198923">
    <property type="component" value="Unassembled WGS sequence"/>
</dbReference>
<accession>A0A1G7TA22</accession>
<proteinExistence type="predicted"/>
<protein>
    <recommendedName>
        <fullName evidence="4">DUF3592 domain-containing protein</fullName>
    </recommendedName>
</protein>
<sequence length="157" mass="16793">MVNTDRVRPRVSAFGMVVAGIGVLLVVLGFQGLGPALAAARADGAWGTFTAREVTCIQHPGHEQCSWQGEFRPDTGSAVRADITLYGSDRDTFAPGAVTRAFDTGRRGHVYGPGGSNEWIMSALLLLAGGFLLGLPVRRYFAWRRTLRAASLASRST</sequence>
<evidence type="ECO:0008006" key="4">
    <source>
        <dbReference type="Google" id="ProtNLM"/>
    </source>
</evidence>
<keyword evidence="1" id="KW-0812">Transmembrane</keyword>
<feature type="transmembrane region" description="Helical" evidence="1">
    <location>
        <begin position="12"/>
        <end position="33"/>
    </location>
</feature>
<evidence type="ECO:0000313" key="3">
    <source>
        <dbReference type="Proteomes" id="UP000198923"/>
    </source>
</evidence>
<dbReference type="EMBL" id="FNCN01000003">
    <property type="protein sequence ID" value="SDG31479.1"/>
    <property type="molecule type" value="Genomic_DNA"/>
</dbReference>
<keyword evidence="1" id="KW-1133">Transmembrane helix</keyword>
<name>A0A1G7TA22_9ACTN</name>
<organism evidence="2 3">
    <name type="scientific">Sinosporangium album</name>
    <dbReference type="NCBI Taxonomy" id="504805"/>
    <lineage>
        <taxon>Bacteria</taxon>
        <taxon>Bacillati</taxon>
        <taxon>Actinomycetota</taxon>
        <taxon>Actinomycetes</taxon>
        <taxon>Streptosporangiales</taxon>
        <taxon>Streptosporangiaceae</taxon>
        <taxon>Sinosporangium</taxon>
    </lineage>
</organism>
<keyword evidence="1" id="KW-0472">Membrane</keyword>
<gene>
    <name evidence="2" type="ORF">SAMN05421505_103153</name>
</gene>
<feature type="transmembrane region" description="Helical" evidence="1">
    <location>
        <begin position="119"/>
        <end position="137"/>
    </location>
</feature>
<dbReference type="AlphaFoldDB" id="A0A1G7TA22"/>
<reference evidence="2 3" key="1">
    <citation type="submission" date="2016-10" db="EMBL/GenBank/DDBJ databases">
        <authorList>
            <person name="de Groot N.N."/>
        </authorList>
    </citation>
    <scope>NUCLEOTIDE SEQUENCE [LARGE SCALE GENOMIC DNA]</scope>
    <source>
        <strain evidence="2 3">CPCC 201354</strain>
    </source>
</reference>
<evidence type="ECO:0000256" key="1">
    <source>
        <dbReference type="SAM" id="Phobius"/>
    </source>
</evidence>
<evidence type="ECO:0000313" key="2">
    <source>
        <dbReference type="EMBL" id="SDG31479.1"/>
    </source>
</evidence>
<keyword evidence="3" id="KW-1185">Reference proteome</keyword>